<reference evidence="2" key="1">
    <citation type="journal article" name="BMC Genomics">
        <title>Long-read sequencing and de novo genome assembly of marine medaka (Oryzias melastigma).</title>
        <authorList>
            <person name="Liang P."/>
            <person name="Saqib H.S.A."/>
            <person name="Ni X."/>
            <person name="Shen Y."/>
        </authorList>
    </citation>
    <scope>NUCLEOTIDE SEQUENCE</scope>
    <source>
        <strain evidence="2">Bigg-433</strain>
    </source>
</reference>
<evidence type="ECO:0000256" key="1">
    <source>
        <dbReference type="SAM" id="MobiDB-lite"/>
    </source>
</evidence>
<feature type="compositionally biased region" description="Basic residues" evidence="1">
    <location>
        <begin position="55"/>
        <end position="67"/>
    </location>
</feature>
<sequence length="108" mass="12697">MRSCTRPMIWLVLDSIREVFVYFQGRQRRMRDSNDGAEDIGLPWENTNTAMAPRQKSRHGKSGGKQRLKKKLGMFHWEPWRRLLPVYTDACLVALLFSCRETRSKLLA</sequence>
<comment type="caution">
    <text evidence="2">The sequence shown here is derived from an EMBL/GenBank/DDBJ whole genome shotgun (WGS) entry which is preliminary data.</text>
</comment>
<dbReference type="Proteomes" id="UP000646548">
    <property type="component" value="Unassembled WGS sequence"/>
</dbReference>
<organism evidence="2 3">
    <name type="scientific">Oryzias melastigma</name>
    <name type="common">Marine medaka</name>
    <dbReference type="NCBI Taxonomy" id="30732"/>
    <lineage>
        <taxon>Eukaryota</taxon>
        <taxon>Metazoa</taxon>
        <taxon>Chordata</taxon>
        <taxon>Craniata</taxon>
        <taxon>Vertebrata</taxon>
        <taxon>Euteleostomi</taxon>
        <taxon>Actinopterygii</taxon>
        <taxon>Neopterygii</taxon>
        <taxon>Teleostei</taxon>
        <taxon>Neoteleostei</taxon>
        <taxon>Acanthomorphata</taxon>
        <taxon>Ovalentaria</taxon>
        <taxon>Atherinomorphae</taxon>
        <taxon>Beloniformes</taxon>
        <taxon>Adrianichthyidae</taxon>
        <taxon>Oryziinae</taxon>
        <taxon>Oryzias</taxon>
    </lineage>
</organism>
<proteinExistence type="predicted"/>
<evidence type="ECO:0000313" key="3">
    <source>
        <dbReference type="Proteomes" id="UP000646548"/>
    </source>
</evidence>
<feature type="region of interest" description="Disordered" evidence="1">
    <location>
        <begin position="32"/>
        <end position="67"/>
    </location>
</feature>
<accession>A0A834BWD7</accession>
<dbReference type="AlphaFoldDB" id="A0A834BWD7"/>
<gene>
    <name evidence="2" type="ORF">FQA47_020149</name>
</gene>
<name>A0A834BWD7_ORYME</name>
<dbReference type="EMBL" id="WKFB01000830">
    <property type="protein sequence ID" value="KAF6717528.1"/>
    <property type="molecule type" value="Genomic_DNA"/>
</dbReference>
<evidence type="ECO:0000313" key="2">
    <source>
        <dbReference type="EMBL" id="KAF6717528.1"/>
    </source>
</evidence>
<protein>
    <submittedName>
        <fullName evidence="2">Uncharacterized protein</fullName>
    </submittedName>
</protein>